<dbReference type="PANTHER" id="PTHR24148">
    <property type="entry name" value="ANKYRIN REPEAT DOMAIN-CONTAINING PROTEIN 39 HOMOLOG-RELATED"/>
    <property type="match status" value="1"/>
</dbReference>
<feature type="region of interest" description="Disordered" evidence="1">
    <location>
        <begin position="127"/>
        <end position="158"/>
    </location>
</feature>
<comment type="caution">
    <text evidence="3">The sequence shown here is derived from an EMBL/GenBank/DDBJ whole genome shotgun (WGS) entry which is preliminary data.</text>
</comment>
<evidence type="ECO:0000313" key="4">
    <source>
        <dbReference type="Proteomes" id="UP001172673"/>
    </source>
</evidence>
<name>A0AA39CIQ9_9EURO</name>
<reference evidence="3" key="1">
    <citation type="submission" date="2022-10" db="EMBL/GenBank/DDBJ databases">
        <title>Culturing micro-colonial fungi from biological soil crusts in the Mojave desert and describing Neophaeococcomyces mojavensis, and introducing the new genera and species Taxawa tesnikishii.</title>
        <authorList>
            <person name="Kurbessoian T."/>
            <person name="Stajich J.E."/>
        </authorList>
    </citation>
    <scope>NUCLEOTIDE SEQUENCE</scope>
    <source>
        <strain evidence="3">TK_41</strain>
    </source>
</reference>
<dbReference type="EMBL" id="JAPDRK010000008">
    <property type="protein sequence ID" value="KAJ9609736.1"/>
    <property type="molecule type" value="Genomic_DNA"/>
</dbReference>
<sequence>MNQLVQFSLHHQNASNIVNDNFFSLSYACGDPQDTEVVLCNGKMMNIYKSLYKALQAVRLNDQQISIWADCICINQRDLAEKAKQVSNMWRIYRYAYCTLIWLGDSTSSTEVALRAMQKVTESTEELTGSNGQQLANINNRGPSRIDSPGPNLEETKPTNTKLNAAEFEAILGLLSLPYFTRSWIAQEVCLAKERRPPIVFHGAFKFSWALIINCWTSMIEYPALVTLAECSGKHPHDLNHMHSLILDLFLIMLPRRFARRPTPQGDIFRMTRLLETTEAVDKVYSLAALLTQGDDASQRNSPTLLGEWLENIDYMRTPESVFEELARILIEQDKNLSILSAAGSLQVPSPAHVSWVPHWSVGANVDVLHSGWYKAAGQTTPLHEPAVRVGQLGVGVLFHSVVATHDTRSLPKESRSRPSYISSNYGVENPLPNIMNLWECFVKKFKSYPTADTPIDAFWRTLICNRTEDNEVFLRDFRKLETNSSGSQPARHAPKSSKPTLNPSGAIDVDIPCKGQQSADFNIFNPNPTNQYDPSNDPLMAQIHDDTRYYGGLFVDTASYTLSNLRFFVTSTSHMGLGPPDMQIGDRVVILKGGPVPFVIRPRLEAADTMLSSPDEDREADVKMDHPTTQTAKDRRRPSMWTLVGPAYVHGMSEGKALESLENPDDDESWEHIILR</sequence>
<proteinExistence type="predicted"/>
<feature type="domain" description="Heterokaryon incompatibility" evidence="2">
    <location>
        <begin position="23"/>
        <end position="188"/>
    </location>
</feature>
<protein>
    <recommendedName>
        <fullName evidence="2">Heterokaryon incompatibility domain-containing protein</fullName>
    </recommendedName>
</protein>
<dbReference type="InterPro" id="IPR052895">
    <property type="entry name" value="HetReg/Transcr_Mod"/>
</dbReference>
<dbReference type="PANTHER" id="PTHR24148:SF64">
    <property type="entry name" value="HETEROKARYON INCOMPATIBILITY DOMAIN-CONTAINING PROTEIN"/>
    <property type="match status" value="1"/>
</dbReference>
<gene>
    <name evidence="3" type="ORF">H2200_006064</name>
</gene>
<dbReference type="InterPro" id="IPR010730">
    <property type="entry name" value="HET"/>
</dbReference>
<feature type="region of interest" description="Disordered" evidence="1">
    <location>
        <begin position="612"/>
        <end position="638"/>
    </location>
</feature>
<feature type="compositionally biased region" description="Polar residues" evidence="1">
    <location>
        <begin position="127"/>
        <end position="142"/>
    </location>
</feature>
<feature type="region of interest" description="Disordered" evidence="1">
    <location>
        <begin position="483"/>
        <end position="509"/>
    </location>
</feature>
<dbReference type="Pfam" id="PF06985">
    <property type="entry name" value="HET"/>
    <property type="match status" value="1"/>
</dbReference>
<organism evidence="3 4">
    <name type="scientific">Cladophialophora chaetospira</name>
    <dbReference type="NCBI Taxonomy" id="386627"/>
    <lineage>
        <taxon>Eukaryota</taxon>
        <taxon>Fungi</taxon>
        <taxon>Dikarya</taxon>
        <taxon>Ascomycota</taxon>
        <taxon>Pezizomycotina</taxon>
        <taxon>Eurotiomycetes</taxon>
        <taxon>Chaetothyriomycetidae</taxon>
        <taxon>Chaetothyriales</taxon>
        <taxon>Herpotrichiellaceae</taxon>
        <taxon>Cladophialophora</taxon>
    </lineage>
</organism>
<dbReference type="AlphaFoldDB" id="A0AA39CIQ9"/>
<evidence type="ECO:0000313" key="3">
    <source>
        <dbReference type="EMBL" id="KAJ9609736.1"/>
    </source>
</evidence>
<dbReference type="Pfam" id="PF26639">
    <property type="entry name" value="Het-6_barrel"/>
    <property type="match status" value="1"/>
</dbReference>
<keyword evidence="4" id="KW-1185">Reference proteome</keyword>
<dbReference type="Proteomes" id="UP001172673">
    <property type="component" value="Unassembled WGS sequence"/>
</dbReference>
<evidence type="ECO:0000259" key="2">
    <source>
        <dbReference type="Pfam" id="PF06985"/>
    </source>
</evidence>
<evidence type="ECO:0000256" key="1">
    <source>
        <dbReference type="SAM" id="MobiDB-lite"/>
    </source>
</evidence>
<accession>A0AA39CIQ9</accession>